<dbReference type="GeneID" id="87810561"/>
<reference evidence="4" key="1">
    <citation type="submission" date="2023-10" db="EMBL/GenBank/DDBJ databases">
        <authorList>
            <person name="Noh H."/>
        </authorList>
    </citation>
    <scope>NUCLEOTIDE SEQUENCE</scope>
    <source>
        <strain evidence="4">DUCC4014</strain>
    </source>
</reference>
<evidence type="ECO:0000313" key="5">
    <source>
        <dbReference type="Proteomes" id="UP000827549"/>
    </source>
</evidence>
<comment type="cofactor">
    <cofactor evidence="1">
        <name>Mg(2+)</name>
        <dbReference type="ChEBI" id="CHEBI:18420"/>
    </cofactor>
    <text evidence="1">Binds 2 magnesium ions per subunit. They probably participate in the reaction catalyzed by the enzyme. May bind an additional third magnesium ion after substrate binding.</text>
</comment>
<dbReference type="InterPro" id="IPR006086">
    <property type="entry name" value="XPG-I_dom"/>
</dbReference>
<proteinExistence type="inferred from homology"/>
<organism evidence="4 5">
    <name type="scientific">Vanrija pseudolonga</name>
    <dbReference type="NCBI Taxonomy" id="143232"/>
    <lineage>
        <taxon>Eukaryota</taxon>
        <taxon>Fungi</taxon>
        <taxon>Dikarya</taxon>
        <taxon>Basidiomycota</taxon>
        <taxon>Agaricomycotina</taxon>
        <taxon>Tremellomycetes</taxon>
        <taxon>Trichosporonales</taxon>
        <taxon>Trichosporonaceae</taxon>
        <taxon>Vanrija</taxon>
    </lineage>
</organism>
<keyword evidence="1" id="KW-0460">Magnesium</keyword>
<keyword evidence="5" id="KW-1185">Reference proteome</keyword>
<dbReference type="PANTHER" id="PTHR11081:SF8">
    <property type="entry name" value="EXONUCLEASE 1"/>
    <property type="match status" value="1"/>
</dbReference>
<comment type="subcellular location">
    <subcellularLocation>
        <location evidence="1">Nucleus</location>
    </subcellularLocation>
</comment>
<dbReference type="SUPFAM" id="SSF88723">
    <property type="entry name" value="PIN domain-like"/>
    <property type="match status" value="1"/>
</dbReference>
<keyword evidence="4" id="KW-0255">Endonuclease</keyword>
<dbReference type="Pfam" id="PF00867">
    <property type="entry name" value="XPG_I"/>
    <property type="match status" value="1"/>
</dbReference>
<keyword evidence="1" id="KW-0238">DNA-binding</keyword>
<feature type="domain" description="XPG-I" evidence="3">
    <location>
        <begin position="347"/>
        <end position="416"/>
    </location>
</feature>
<dbReference type="GO" id="GO:0046872">
    <property type="term" value="F:metal ion binding"/>
    <property type="evidence" value="ECO:0007669"/>
    <property type="project" value="UniProtKB-UniRule"/>
</dbReference>
<evidence type="ECO:0000313" key="4">
    <source>
        <dbReference type="EMBL" id="WOO83868.1"/>
    </source>
</evidence>
<name>A0AAF0YBS8_9TREE</name>
<gene>
    <name evidence="4" type="primary">si:dkeyp-13a3.3</name>
    <name evidence="4" type="ORF">LOC62_05G007388</name>
</gene>
<dbReference type="PRINTS" id="PR00853">
    <property type="entry name" value="XPGRADSUPER"/>
</dbReference>
<feature type="region of interest" description="Disordered" evidence="2">
    <location>
        <begin position="536"/>
        <end position="572"/>
    </location>
</feature>
<dbReference type="GO" id="GO:0005634">
    <property type="term" value="C:nucleus"/>
    <property type="evidence" value="ECO:0007669"/>
    <property type="project" value="UniProtKB-SubCell"/>
</dbReference>
<dbReference type="RefSeq" id="XP_062629894.1">
    <property type="nucleotide sequence ID" value="XM_062773910.1"/>
</dbReference>
<dbReference type="InterPro" id="IPR008918">
    <property type="entry name" value="HhH2"/>
</dbReference>
<sequence>MGVQGLITWVKKTRPELLTSLPERYASPTISGKRIALDATLITNKFHFADKSGGQSRRAALHGWYGLIKQMRAQGVLPVAVWDERGDREWKAPEARRRLQARALVYARRLHEDRRRARLDRLLVEFDLLAGLTAQEKAVVQRGWATGFAPSPSSHDPAAAIKPHLESSTISSQLPGASAPGPAVLSPHAMVTAFVSGRTAAQLARLHALREDYAAELNPEARETLLEAYDSETAAIQQIGGPCGDIGRLTGTLADADTDVIDARFESLAPATAYSETPRQQALTDQEGEVWANLFATEPALSPAALRTATKTTRRMLTQASTVAGTYARALNWPLADDHQACCDLLLLMGVPVLTANIPYEAEGLAAALANAGAVDYVGSEDSDVVVYGGPLLRNVATASEPLVLVSAGLDTALGLPRAAFIDFCILLGTDASPRIPGVGPARALPLIKKYGCIEGMLAAEPEIAERIDDLDAFLQLVENARVLFTTVPPLPDGIEFQQGAYDEAEVLEWLRENGVVEPDRPARTWSWSAPIEEMPEHKKHETWDESWAVPTESRREPVSWEEMDAALASHR</sequence>
<keyword evidence="1" id="KW-0479">Metal-binding</keyword>
<keyword evidence="1" id="KW-0267">Excision nuclease</keyword>
<protein>
    <recommendedName>
        <fullName evidence="1">Exonuclease 1</fullName>
        <ecNumber evidence="1">3.1.-.-</ecNumber>
    </recommendedName>
</protein>
<keyword evidence="1" id="KW-0227">DNA damage</keyword>
<comment type="similarity">
    <text evidence="1">Belongs to the XPG/RAD2 endonuclease family. EXO1 subfamily.</text>
</comment>
<dbReference type="PANTHER" id="PTHR11081">
    <property type="entry name" value="FLAP ENDONUCLEASE FAMILY MEMBER"/>
    <property type="match status" value="1"/>
</dbReference>
<evidence type="ECO:0000256" key="1">
    <source>
        <dbReference type="RuleBase" id="RU910737"/>
    </source>
</evidence>
<dbReference type="InterPro" id="IPR029060">
    <property type="entry name" value="PIN-like_dom_sf"/>
</dbReference>
<comment type="function">
    <text evidence="1">5'-&gt;3' double-stranded DNA exonuclease which may also possess a cryptic 3'-&gt;5' double-stranded DNA exonuclease activity. Functions in DNA mismatch repair.</text>
</comment>
<dbReference type="Gene3D" id="1.10.150.20">
    <property type="entry name" value="5' to 3' exonuclease, C-terminal subdomain"/>
    <property type="match status" value="1"/>
</dbReference>
<dbReference type="SMART" id="SM00484">
    <property type="entry name" value="XPGI"/>
    <property type="match status" value="1"/>
</dbReference>
<dbReference type="EC" id="3.1.-.-" evidence="1"/>
<keyword evidence="1" id="KW-0539">Nucleus</keyword>
<accession>A0AAF0YBS8</accession>
<dbReference type="GO" id="GO:0006298">
    <property type="term" value="P:mismatch repair"/>
    <property type="evidence" value="ECO:0007669"/>
    <property type="project" value="TreeGrafter"/>
</dbReference>
<keyword evidence="1" id="KW-0269">Exonuclease</keyword>
<dbReference type="Gene3D" id="3.40.50.1010">
    <property type="entry name" value="5'-nuclease"/>
    <property type="match status" value="2"/>
</dbReference>
<dbReference type="InterPro" id="IPR006084">
    <property type="entry name" value="XPG/Rad2"/>
</dbReference>
<dbReference type="EMBL" id="CP086718">
    <property type="protein sequence ID" value="WOO83868.1"/>
    <property type="molecule type" value="Genomic_DNA"/>
</dbReference>
<dbReference type="GO" id="GO:0006310">
    <property type="term" value="P:DNA recombination"/>
    <property type="evidence" value="ECO:0007669"/>
    <property type="project" value="TreeGrafter"/>
</dbReference>
<dbReference type="GO" id="GO:0035312">
    <property type="term" value="F:5'-3' DNA exonuclease activity"/>
    <property type="evidence" value="ECO:0007669"/>
    <property type="project" value="UniProtKB-UniRule"/>
</dbReference>
<dbReference type="SUPFAM" id="SSF47807">
    <property type="entry name" value="5' to 3' exonuclease, C-terminal subdomain"/>
    <property type="match status" value="1"/>
</dbReference>
<keyword evidence="1" id="KW-0540">Nuclease</keyword>
<evidence type="ECO:0000259" key="3">
    <source>
        <dbReference type="SMART" id="SM00484"/>
    </source>
</evidence>
<keyword evidence="1" id="KW-0378">Hydrolase</keyword>
<keyword evidence="1" id="KW-0234">DNA repair</keyword>
<keyword evidence="1" id="KW-0228">DNA excision</keyword>
<dbReference type="GO" id="GO:0017108">
    <property type="term" value="F:5'-flap endonuclease activity"/>
    <property type="evidence" value="ECO:0007669"/>
    <property type="project" value="TreeGrafter"/>
</dbReference>
<dbReference type="AlphaFoldDB" id="A0AAF0YBS8"/>
<evidence type="ECO:0000256" key="2">
    <source>
        <dbReference type="SAM" id="MobiDB-lite"/>
    </source>
</evidence>
<dbReference type="GO" id="GO:0003677">
    <property type="term" value="F:DNA binding"/>
    <property type="evidence" value="ECO:0007669"/>
    <property type="project" value="UniProtKB-UniRule"/>
</dbReference>
<dbReference type="InterPro" id="IPR036279">
    <property type="entry name" value="5-3_exonuclease_C_sf"/>
</dbReference>
<dbReference type="SMART" id="SM00279">
    <property type="entry name" value="HhH2"/>
    <property type="match status" value="1"/>
</dbReference>
<dbReference type="Proteomes" id="UP000827549">
    <property type="component" value="Chromosome 5"/>
</dbReference>